<dbReference type="InterPro" id="IPR027417">
    <property type="entry name" value="P-loop_NTPase"/>
</dbReference>
<protein>
    <submittedName>
        <fullName evidence="12">Protein SEY1</fullName>
    </submittedName>
</protein>
<dbReference type="Pfam" id="PF20428">
    <property type="entry name" value="Sey1_3HB"/>
    <property type="match status" value="1"/>
</dbReference>
<dbReference type="PROSITE" id="PS51715">
    <property type="entry name" value="G_GB1_RHD3"/>
    <property type="match status" value="1"/>
</dbReference>
<dbReference type="GO" id="GO:0005525">
    <property type="term" value="F:GTP binding"/>
    <property type="evidence" value="ECO:0007669"/>
    <property type="project" value="UniProtKB-UniRule"/>
</dbReference>
<keyword evidence="13" id="KW-1185">Reference proteome</keyword>
<evidence type="ECO:0000259" key="11">
    <source>
        <dbReference type="PROSITE" id="PS51715"/>
    </source>
</evidence>
<feature type="compositionally biased region" description="Acidic residues" evidence="9">
    <location>
        <begin position="820"/>
        <end position="830"/>
    </location>
</feature>
<keyword evidence="7 8" id="KW-0472">Membrane</keyword>
<evidence type="ECO:0000256" key="9">
    <source>
        <dbReference type="SAM" id="MobiDB-lite"/>
    </source>
</evidence>
<dbReference type="SUPFAM" id="SSF52540">
    <property type="entry name" value="P-loop containing nucleoside triphosphate hydrolases"/>
    <property type="match status" value="1"/>
</dbReference>
<evidence type="ECO:0000256" key="3">
    <source>
        <dbReference type="ARBA" id="ARBA00022801"/>
    </source>
</evidence>
<dbReference type="FunFam" id="3.40.50.300:FF:000727">
    <property type="entry name" value="Protein SEY1 homolog"/>
    <property type="match status" value="1"/>
</dbReference>
<dbReference type="InterPro" id="IPR046758">
    <property type="entry name" value="Sey1/RHD3-like_3HB"/>
</dbReference>
<evidence type="ECO:0000313" key="13">
    <source>
        <dbReference type="Proteomes" id="UP000095009"/>
    </source>
</evidence>
<evidence type="ECO:0000256" key="10">
    <source>
        <dbReference type="SAM" id="Phobius"/>
    </source>
</evidence>
<dbReference type="AlphaFoldDB" id="A0A1E3PT14"/>
<dbReference type="Gene3D" id="3.40.50.300">
    <property type="entry name" value="P-loop containing nucleotide triphosphate hydrolases"/>
    <property type="match status" value="1"/>
</dbReference>
<accession>A0A1E3PT14</accession>
<proteinExistence type="inferred from homology"/>
<evidence type="ECO:0000256" key="4">
    <source>
        <dbReference type="ARBA" id="ARBA00022824"/>
    </source>
</evidence>
<sequence>MFSPSSLDSHSDIVQLIDESKNFSTSINDFLHKVKLNGAGLDYHIVSVFGSQSTGKSTLLNALFNTDFDVMSEIKRQQTTKGIWMARAQTSSRLLKQPSPDGEEASSEEDTTTDQESKILVMDVEGTDGRERGDDQDFERKSALFALATSEVIIINIWEHQVGLYQGANMALLKTVFEVNLSLFKDHQSKSLILFVIRDHIGVTPLSNLSNTLTADLNRIWESLSKPADMVDPKLDEFFDLQFTALPHKILQPEQFSSGTSNLGTRFTDPDNSEYVFKKKYHRNVPIDGWSFYAGNVWQQIELNKDLDLPTQQILVARFRCDEIANQSWDLFEQELLELKKHIDAKLQSDKEIDENFLTVGNLIKHTRSSAMLVFDEFASKYAKAVYETKRKELLSRIDSELINIYKNHLTKLLKLSLVRFETKFAENLSKNLGFLVSIDSSELTTKEFFLSNANNASADDGVFVFDDEFTTLDEEINKIKAIRRNNEISKIISRAMKKIKPVLSEKIKDVFKNPNEDTWDRIYDEFNSISQMALSRMNSSTITCDTGVIDFGVGAYVEDNQKGVLEFKKQAWINFEKIIKGDVCRPENVLNRLLERFDELFRFDENGAPIVWKPSDNIEAVYLKAKNNALLLLPIFCEAKLKDGTRITPGVSIAEEEEDNLKNERDFNDFDLFEIEKRPFSAILTDKQKEEISNKFKKQCDLLYIESKRSTIQSITQIPIYVYALIIILGWNEFMAILRNPVYTLFLLLAGGGAYIIHSLKLWSVIINVTDAMFLRVKDMAVEKLQDMAVNSDTKKSPIRQQVSVRASSGGSDHYSDNIELDDFNEQEN</sequence>
<feature type="compositionally biased region" description="Polar residues" evidence="9">
    <location>
        <begin position="800"/>
        <end position="812"/>
    </location>
</feature>
<feature type="transmembrane region" description="Helical" evidence="10">
    <location>
        <begin position="746"/>
        <end position="767"/>
    </location>
</feature>
<keyword evidence="4 8" id="KW-0256">Endoplasmic reticulum</keyword>
<keyword evidence="3 8" id="KW-0378">Hydrolase</keyword>
<feature type="region of interest" description="Disordered" evidence="9">
    <location>
        <begin position="93"/>
        <end position="119"/>
    </location>
</feature>
<feature type="topological domain" description="Lumenal" evidence="8">
    <location>
        <begin position="740"/>
        <end position="742"/>
    </location>
</feature>
<evidence type="ECO:0000256" key="5">
    <source>
        <dbReference type="ARBA" id="ARBA00022989"/>
    </source>
</evidence>
<keyword evidence="6 8" id="KW-0342">GTP-binding</keyword>
<dbReference type="EMBL" id="KV454406">
    <property type="protein sequence ID" value="ODQ67957.1"/>
    <property type="molecule type" value="Genomic_DNA"/>
</dbReference>
<dbReference type="HAMAP" id="MF_03109">
    <property type="entry name" value="Sey1"/>
    <property type="match status" value="1"/>
</dbReference>
<organism evidence="12 13">
    <name type="scientific">Nadsonia fulvescens var. elongata DSM 6958</name>
    <dbReference type="NCBI Taxonomy" id="857566"/>
    <lineage>
        <taxon>Eukaryota</taxon>
        <taxon>Fungi</taxon>
        <taxon>Dikarya</taxon>
        <taxon>Ascomycota</taxon>
        <taxon>Saccharomycotina</taxon>
        <taxon>Dipodascomycetes</taxon>
        <taxon>Dipodascales</taxon>
        <taxon>Dipodascales incertae sedis</taxon>
        <taxon>Nadsonia</taxon>
    </lineage>
</organism>
<comment type="subcellular location">
    <subcellularLocation>
        <location evidence="8">Endoplasmic reticulum membrane</location>
        <topology evidence="8">Multi-pass membrane protein</topology>
    </subcellularLocation>
    <text evidence="8">Enriched in the cortical ER. Concentrated in punctae along the ER tubules.</text>
</comment>
<feature type="binding site" evidence="8">
    <location>
        <begin position="50"/>
        <end position="57"/>
    </location>
    <ligand>
        <name>GTP</name>
        <dbReference type="ChEBI" id="CHEBI:37565"/>
    </ligand>
</feature>
<keyword evidence="2 8" id="KW-0547">Nucleotide-binding</keyword>
<feature type="region of interest" description="Disordered" evidence="9">
    <location>
        <begin position="797"/>
        <end position="830"/>
    </location>
</feature>
<feature type="domain" description="GB1/RHD3-type G" evidence="11">
    <location>
        <begin position="40"/>
        <end position="281"/>
    </location>
</feature>
<feature type="topological domain" description="Cytoplasmic" evidence="8">
    <location>
        <begin position="1"/>
        <end position="718"/>
    </location>
</feature>
<evidence type="ECO:0000313" key="12">
    <source>
        <dbReference type="EMBL" id="ODQ67957.1"/>
    </source>
</evidence>
<evidence type="ECO:0000256" key="8">
    <source>
        <dbReference type="HAMAP-Rule" id="MF_03109"/>
    </source>
</evidence>
<dbReference type="InterPro" id="IPR030386">
    <property type="entry name" value="G_GB1_RHD3_dom"/>
</dbReference>
<name>A0A1E3PT14_9ASCO</name>
<evidence type="ECO:0000256" key="2">
    <source>
        <dbReference type="ARBA" id="ARBA00022741"/>
    </source>
</evidence>
<feature type="transmembrane region" description="Helical" evidence="10">
    <location>
        <begin position="721"/>
        <end position="739"/>
    </location>
</feature>
<evidence type="ECO:0000256" key="6">
    <source>
        <dbReference type="ARBA" id="ARBA00023134"/>
    </source>
</evidence>
<dbReference type="GO" id="GO:0003924">
    <property type="term" value="F:GTPase activity"/>
    <property type="evidence" value="ECO:0007669"/>
    <property type="project" value="UniProtKB-UniRule"/>
</dbReference>
<dbReference type="Proteomes" id="UP000095009">
    <property type="component" value="Unassembled WGS sequence"/>
</dbReference>
<dbReference type="Pfam" id="PF05879">
    <property type="entry name" value="RHD3_GTPase"/>
    <property type="match status" value="1"/>
</dbReference>
<dbReference type="STRING" id="857566.A0A1E3PT14"/>
<dbReference type="InterPro" id="IPR008803">
    <property type="entry name" value="RHD3/Sey1"/>
</dbReference>
<feature type="compositionally biased region" description="Acidic residues" evidence="9">
    <location>
        <begin position="101"/>
        <end position="113"/>
    </location>
</feature>
<dbReference type="PANTHER" id="PTHR45923:SF2">
    <property type="entry name" value="PROTEIN SEY1"/>
    <property type="match status" value="1"/>
</dbReference>
<dbReference type="OrthoDB" id="1597724at2759"/>
<keyword evidence="5 8" id="KW-1133">Transmembrane helix</keyword>
<evidence type="ECO:0000256" key="7">
    <source>
        <dbReference type="ARBA" id="ARBA00023136"/>
    </source>
</evidence>
<dbReference type="GO" id="GO:0005789">
    <property type="term" value="C:endoplasmic reticulum membrane"/>
    <property type="evidence" value="ECO:0007669"/>
    <property type="project" value="UniProtKB-SubCell"/>
</dbReference>
<dbReference type="PANTHER" id="PTHR45923">
    <property type="entry name" value="PROTEIN SEY1"/>
    <property type="match status" value="1"/>
</dbReference>
<dbReference type="GO" id="GO:0016320">
    <property type="term" value="P:endoplasmic reticulum membrane fusion"/>
    <property type="evidence" value="ECO:0007669"/>
    <property type="project" value="TreeGrafter"/>
</dbReference>
<feature type="topological domain" description="Cytoplasmic" evidence="8">
    <location>
        <begin position="764"/>
        <end position="830"/>
    </location>
</feature>
<keyword evidence="1 8" id="KW-0812">Transmembrane</keyword>
<evidence type="ECO:0000256" key="1">
    <source>
        <dbReference type="ARBA" id="ARBA00022692"/>
    </source>
</evidence>
<comment type="similarity">
    <text evidence="8">Belongs to the TRAFAC class dynamin-like GTPase superfamily. GB1/RHD3 GTPase family. RHD3 subfamily.</text>
</comment>
<gene>
    <name evidence="8" type="primary">SEY1</name>
    <name evidence="12" type="ORF">NADFUDRAFT_48615</name>
</gene>
<dbReference type="CDD" id="cd01851">
    <property type="entry name" value="GBP"/>
    <property type="match status" value="1"/>
</dbReference>
<reference evidence="12 13" key="1">
    <citation type="journal article" date="2016" name="Proc. Natl. Acad. Sci. U.S.A.">
        <title>Comparative genomics of biotechnologically important yeasts.</title>
        <authorList>
            <person name="Riley R."/>
            <person name="Haridas S."/>
            <person name="Wolfe K.H."/>
            <person name="Lopes M.R."/>
            <person name="Hittinger C.T."/>
            <person name="Goeker M."/>
            <person name="Salamov A.A."/>
            <person name="Wisecaver J.H."/>
            <person name="Long T.M."/>
            <person name="Calvey C.H."/>
            <person name="Aerts A.L."/>
            <person name="Barry K.W."/>
            <person name="Choi C."/>
            <person name="Clum A."/>
            <person name="Coughlan A.Y."/>
            <person name="Deshpande S."/>
            <person name="Douglass A.P."/>
            <person name="Hanson S.J."/>
            <person name="Klenk H.-P."/>
            <person name="LaButti K.M."/>
            <person name="Lapidus A."/>
            <person name="Lindquist E.A."/>
            <person name="Lipzen A.M."/>
            <person name="Meier-Kolthoff J.P."/>
            <person name="Ohm R.A."/>
            <person name="Otillar R.P."/>
            <person name="Pangilinan J.L."/>
            <person name="Peng Y."/>
            <person name="Rokas A."/>
            <person name="Rosa C.A."/>
            <person name="Scheuner C."/>
            <person name="Sibirny A.A."/>
            <person name="Slot J.C."/>
            <person name="Stielow J.B."/>
            <person name="Sun H."/>
            <person name="Kurtzman C.P."/>
            <person name="Blackwell M."/>
            <person name="Grigoriev I.V."/>
            <person name="Jeffries T.W."/>
        </authorList>
    </citation>
    <scope>NUCLEOTIDE SEQUENCE [LARGE SCALE GENOMIC DNA]</scope>
    <source>
        <strain evidence="12 13">DSM 6958</strain>
    </source>
</reference>